<keyword evidence="3" id="KW-0479">Metal-binding</keyword>
<feature type="transmembrane region" description="Helical" evidence="7">
    <location>
        <begin position="291"/>
        <end position="309"/>
    </location>
</feature>
<dbReference type="Pfam" id="PF04205">
    <property type="entry name" value="FMN_bind"/>
    <property type="match status" value="1"/>
</dbReference>
<evidence type="ECO:0000256" key="7">
    <source>
        <dbReference type="SAM" id="Phobius"/>
    </source>
</evidence>
<organism evidence="9 10">
    <name type="scientific">Hoylesella oralis ATCC 33269</name>
    <dbReference type="NCBI Taxonomy" id="873533"/>
    <lineage>
        <taxon>Bacteria</taxon>
        <taxon>Pseudomonadati</taxon>
        <taxon>Bacteroidota</taxon>
        <taxon>Bacteroidia</taxon>
        <taxon>Bacteroidales</taxon>
        <taxon>Prevotellaceae</taxon>
        <taxon>Hoylesella</taxon>
    </lineage>
</organism>
<evidence type="ECO:0000256" key="2">
    <source>
        <dbReference type="ARBA" id="ARBA00022485"/>
    </source>
</evidence>
<dbReference type="InterPro" id="IPR051684">
    <property type="entry name" value="Electron_Trans/Redox"/>
</dbReference>
<sequence length="362" mass="40192">MNRKKIRQILMLLTCIAVMAGVAIRRNGKLLGHDLKATTEASDTKTAAVKDTMQVLSDGTIVINTLPLGKDITGFAGQVPLNIYLKNGVIDKVEAQPNHETPDFFEQASALLTKWNGKKTDEALALKVDGVSGATFSSRAIIGNMRAGLQYASQKAVMPTIFEKMDLSIKTIAGLLVVLLAAILPWFFKNKNYRTLQLILNVVVLGLWCGTFLSYSVFVNYMANGIDVWTSFIPIVMLITAFIYPLFGKKNYYCTYICPCGSMQDLAGKAKVKKWKMGAKTVKRLTFFRKALWTVLMLLMLAGVGFEWMDYEIFSAFIITSASTVVLLLACLFFILSVFVPRPYCRFICPTGTLFKVAQDSK</sequence>
<evidence type="ECO:0000313" key="10">
    <source>
        <dbReference type="Proteomes" id="UP000005580"/>
    </source>
</evidence>
<dbReference type="InterPro" id="IPR017896">
    <property type="entry name" value="4Fe4S_Fe-S-bd"/>
</dbReference>
<keyword evidence="2" id="KW-0004">4Fe-4S</keyword>
<dbReference type="HOGENOM" id="CLU_034450_0_0_10"/>
<keyword evidence="1" id="KW-0813">Transport</keyword>
<accession>E7RLL3</accession>
<feature type="transmembrane region" description="Helical" evidence="7">
    <location>
        <begin position="315"/>
        <end position="340"/>
    </location>
</feature>
<protein>
    <submittedName>
        <fullName evidence="9">FMN-binding domain protein</fullName>
    </submittedName>
</protein>
<keyword evidence="7" id="KW-0472">Membrane</keyword>
<dbReference type="SMART" id="SM00900">
    <property type="entry name" value="FMN_bind"/>
    <property type="match status" value="1"/>
</dbReference>
<evidence type="ECO:0000256" key="6">
    <source>
        <dbReference type="ARBA" id="ARBA00023014"/>
    </source>
</evidence>
<keyword evidence="4" id="KW-0249">Electron transport</keyword>
<proteinExistence type="predicted"/>
<keyword evidence="7" id="KW-0812">Transmembrane</keyword>
<keyword evidence="10" id="KW-1185">Reference proteome</keyword>
<evidence type="ECO:0000256" key="3">
    <source>
        <dbReference type="ARBA" id="ARBA00022723"/>
    </source>
</evidence>
<gene>
    <name evidence="9" type="ORF">HMPREF0663_10013</name>
</gene>
<feature type="transmembrane region" description="Helical" evidence="7">
    <location>
        <begin position="228"/>
        <end position="247"/>
    </location>
</feature>
<feature type="domain" description="FMN-binding" evidence="8">
    <location>
        <begin position="74"/>
        <end position="152"/>
    </location>
</feature>
<dbReference type="GO" id="GO:0010181">
    <property type="term" value="F:FMN binding"/>
    <property type="evidence" value="ECO:0007669"/>
    <property type="project" value="InterPro"/>
</dbReference>
<dbReference type="eggNOG" id="COG3976">
    <property type="taxonomic scope" value="Bacteria"/>
</dbReference>
<dbReference type="eggNOG" id="COG0348">
    <property type="taxonomic scope" value="Bacteria"/>
</dbReference>
<evidence type="ECO:0000259" key="8">
    <source>
        <dbReference type="SMART" id="SM00900"/>
    </source>
</evidence>
<evidence type="ECO:0000313" key="9">
    <source>
        <dbReference type="EMBL" id="EFZ37644.1"/>
    </source>
</evidence>
<feature type="transmembrane region" description="Helical" evidence="7">
    <location>
        <begin position="167"/>
        <end position="187"/>
    </location>
</feature>
<dbReference type="RefSeq" id="WP_004368645.1">
    <property type="nucleotide sequence ID" value="NZ_GL833119.1"/>
</dbReference>
<dbReference type="EMBL" id="AEPE02000002">
    <property type="protein sequence ID" value="EFZ37644.1"/>
    <property type="molecule type" value="Genomic_DNA"/>
</dbReference>
<dbReference type="GO" id="GO:0046872">
    <property type="term" value="F:metal ion binding"/>
    <property type="evidence" value="ECO:0007669"/>
    <property type="project" value="UniProtKB-KW"/>
</dbReference>
<dbReference type="AlphaFoldDB" id="E7RLL3"/>
<keyword evidence="7" id="KW-1133">Transmembrane helix</keyword>
<keyword evidence="5" id="KW-0408">Iron</keyword>
<dbReference type="GO" id="GO:0051539">
    <property type="term" value="F:4 iron, 4 sulfur cluster binding"/>
    <property type="evidence" value="ECO:0007669"/>
    <property type="project" value="UniProtKB-KW"/>
</dbReference>
<dbReference type="GO" id="GO:0005886">
    <property type="term" value="C:plasma membrane"/>
    <property type="evidence" value="ECO:0007669"/>
    <property type="project" value="TreeGrafter"/>
</dbReference>
<dbReference type="PANTHER" id="PTHR30176">
    <property type="entry name" value="FERREDOXIN-TYPE PROTEIN NAPH"/>
    <property type="match status" value="1"/>
</dbReference>
<reference evidence="9" key="1">
    <citation type="submission" date="2011-01" db="EMBL/GenBank/DDBJ databases">
        <authorList>
            <person name="Muzny D."/>
            <person name="Qin X."/>
            <person name="Buhay C."/>
            <person name="Dugan-Rocha S."/>
            <person name="Ding Y."/>
            <person name="Chen G."/>
            <person name="Hawes A."/>
            <person name="Holder M."/>
            <person name="Jhangiani S."/>
            <person name="Johnson A."/>
            <person name="Khan Z."/>
            <person name="Li Z."/>
            <person name="Liu W."/>
            <person name="Liu X."/>
            <person name="Perez L."/>
            <person name="Shen H."/>
            <person name="Wang Q."/>
            <person name="Watt J."/>
            <person name="Xi L."/>
            <person name="Xin Y."/>
            <person name="Zhou J."/>
            <person name="Deng J."/>
            <person name="Jiang H."/>
            <person name="Liu Y."/>
            <person name="Qu J."/>
            <person name="Song X.-Z."/>
            <person name="Zhang L."/>
            <person name="Villasana D."/>
            <person name="Johnson A."/>
            <person name="Liu J."/>
            <person name="Liyanage D."/>
            <person name="Lorensuhewa L."/>
            <person name="Robinson T."/>
            <person name="Song A."/>
            <person name="Song B.-B."/>
            <person name="Dinh H."/>
            <person name="Thornton R."/>
            <person name="Coyle M."/>
            <person name="Francisco L."/>
            <person name="Jackson L."/>
            <person name="Javaid M."/>
            <person name="Korchina V."/>
            <person name="Kovar C."/>
            <person name="Mata R."/>
            <person name="Mathew T."/>
            <person name="Ngo R."/>
            <person name="Nguyen L."/>
            <person name="Nguyen N."/>
            <person name="Okwuonu G."/>
            <person name="Ongeri F."/>
            <person name="Pham C."/>
            <person name="Simmons D."/>
            <person name="Wilczek-Boney K."/>
            <person name="Hale W."/>
            <person name="Jakkamsetti A."/>
            <person name="Pham P."/>
            <person name="Ruth R."/>
            <person name="San Lucas F."/>
            <person name="Warren J."/>
            <person name="Zhang J."/>
            <person name="Zhao Z."/>
            <person name="Zhou C."/>
            <person name="Zhu D."/>
            <person name="Lee S."/>
            <person name="Bess C."/>
            <person name="Blankenburg K."/>
            <person name="Forbes L."/>
            <person name="Fu Q."/>
            <person name="Gubbala S."/>
            <person name="Hirani K."/>
            <person name="Jayaseelan J.C."/>
            <person name="Lara F."/>
            <person name="Munidasa M."/>
            <person name="Palculict T."/>
            <person name="Patil S."/>
            <person name="Pu L.-L."/>
            <person name="Saada N."/>
            <person name="Tang L."/>
            <person name="Weissenberger G."/>
            <person name="Zhu Y."/>
            <person name="Hemphill L."/>
            <person name="Shang Y."/>
            <person name="Youmans B."/>
            <person name="Ayvaz T."/>
            <person name="Ross M."/>
            <person name="Santibanez J."/>
            <person name="Aqrawi P."/>
            <person name="Gross S."/>
            <person name="Joshi V."/>
            <person name="Fowler G."/>
            <person name="Nazareth L."/>
            <person name="Reid J."/>
            <person name="Worley K."/>
            <person name="Petrosino J."/>
            <person name="Highlander S."/>
            <person name="Gibbs R."/>
        </authorList>
    </citation>
    <scope>NUCLEOTIDE SEQUENCE [LARGE SCALE GENOMIC DNA]</scope>
    <source>
        <strain evidence="9">ATCC 33269</strain>
    </source>
</reference>
<dbReference type="PANTHER" id="PTHR30176:SF3">
    <property type="entry name" value="FERREDOXIN-TYPE PROTEIN NAPH"/>
    <property type="match status" value="1"/>
</dbReference>
<evidence type="ECO:0000256" key="1">
    <source>
        <dbReference type="ARBA" id="ARBA00022448"/>
    </source>
</evidence>
<dbReference type="STRING" id="28134.SAMN05444288_0828"/>
<feature type="transmembrane region" description="Helical" evidence="7">
    <location>
        <begin position="199"/>
        <end position="222"/>
    </location>
</feature>
<evidence type="ECO:0000256" key="4">
    <source>
        <dbReference type="ARBA" id="ARBA00022982"/>
    </source>
</evidence>
<keyword evidence="6" id="KW-0411">Iron-sulfur</keyword>
<comment type="caution">
    <text evidence="9">The sequence shown here is derived from an EMBL/GenBank/DDBJ whole genome shotgun (WGS) entry which is preliminary data.</text>
</comment>
<dbReference type="Pfam" id="PF12801">
    <property type="entry name" value="Fer4_5"/>
    <property type="match status" value="2"/>
</dbReference>
<name>E7RLL3_9BACT</name>
<dbReference type="Proteomes" id="UP000005580">
    <property type="component" value="Unassembled WGS sequence"/>
</dbReference>
<dbReference type="InterPro" id="IPR007329">
    <property type="entry name" value="FMN-bd"/>
</dbReference>
<evidence type="ECO:0000256" key="5">
    <source>
        <dbReference type="ARBA" id="ARBA00023004"/>
    </source>
</evidence>